<gene>
    <name evidence="1" type="ORF">PHYBLDRAFT_72898</name>
</gene>
<protein>
    <recommendedName>
        <fullName evidence="3">Helitron helicase-like domain-containing protein</fullName>
    </recommendedName>
</protein>
<dbReference type="AlphaFoldDB" id="A0A163ES68"/>
<evidence type="ECO:0008006" key="3">
    <source>
        <dbReference type="Google" id="ProtNLM"/>
    </source>
</evidence>
<dbReference type="VEuPathDB" id="FungiDB:PHYBLDRAFT_72898"/>
<dbReference type="Proteomes" id="UP000077315">
    <property type="component" value="Unassembled WGS sequence"/>
</dbReference>
<proteinExistence type="predicted"/>
<evidence type="ECO:0000313" key="1">
    <source>
        <dbReference type="EMBL" id="OAD81210.1"/>
    </source>
</evidence>
<dbReference type="PANTHER" id="PTHR45786">
    <property type="entry name" value="DNA BINDING PROTEIN-LIKE"/>
    <property type="match status" value="1"/>
</dbReference>
<organism evidence="1 2">
    <name type="scientific">Phycomyces blakesleeanus (strain ATCC 8743b / DSM 1359 / FGSC 10004 / NBRC 33097 / NRRL 1555)</name>
    <dbReference type="NCBI Taxonomy" id="763407"/>
    <lineage>
        <taxon>Eukaryota</taxon>
        <taxon>Fungi</taxon>
        <taxon>Fungi incertae sedis</taxon>
        <taxon>Mucoromycota</taxon>
        <taxon>Mucoromycotina</taxon>
        <taxon>Mucoromycetes</taxon>
        <taxon>Mucorales</taxon>
        <taxon>Phycomycetaceae</taxon>
        <taxon>Phycomyces</taxon>
    </lineage>
</organism>
<dbReference type="RefSeq" id="XP_018299250.1">
    <property type="nucleotide sequence ID" value="XM_018442741.1"/>
</dbReference>
<name>A0A163ES68_PHYB8</name>
<dbReference type="OrthoDB" id="2447509at2759"/>
<keyword evidence="2" id="KW-1185">Reference proteome</keyword>
<dbReference type="STRING" id="763407.A0A163ES68"/>
<reference evidence="2" key="1">
    <citation type="submission" date="2015-06" db="EMBL/GenBank/DDBJ databases">
        <title>Expansion of signal transduction pathways in fungi by whole-genome duplication.</title>
        <authorList>
            <consortium name="DOE Joint Genome Institute"/>
            <person name="Corrochano L.M."/>
            <person name="Kuo A."/>
            <person name="Marcet-Houben M."/>
            <person name="Polaino S."/>
            <person name="Salamov A."/>
            <person name="Villalobos J.M."/>
            <person name="Alvarez M.I."/>
            <person name="Avalos J."/>
            <person name="Benito E.P."/>
            <person name="Benoit I."/>
            <person name="Burger G."/>
            <person name="Camino L.P."/>
            <person name="Canovas D."/>
            <person name="Cerda-Olmedo E."/>
            <person name="Cheng J.-F."/>
            <person name="Dominguez A."/>
            <person name="Elias M."/>
            <person name="Eslava A.P."/>
            <person name="Glaser F."/>
            <person name="Grimwood J."/>
            <person name="Gutierrez G."/>
            <person name="Heitman J."/>
            <person name="Henrissat B."/>
            <person name="Iturriaga E.A."/>
            <person name="Lang B.F."/>
            <person name="Lavin J.L."/>
            <person name="Lee S."/>
            <person name="Li W."/>
            <person name="Lindquist E."/>
            <person name="Lopez-Garcia S."/>
            <person name="Luque E.M."/>
            <person name="Marcos A.T."/>
            <person name="Martin J."/>
            <person name="McCluskey K."/>
            <person name="Medina H.R."/>
            <person name="Miralles-Duran A."/>
            <person name="Miyazaki A."/>
            <person name="Munoz-Torres E."/>
            <person name="Oguiza J.A."/>
            <person name="Ohm R."/>
            <person name="Olmedo M."/>
            <person name="Orejas M."/>
            <person name="Ortiz-Castellanos L."/>
            <person name="Pisabarro A.G."/>
            <person name="Rodriguez-Romero J."/>
            <person name="Ruiz-Herrera J."/>
            <person name="Ruiz-Vazquez R."/>
            <person name="Sanz C."/>
            <person name="Schackwitz W."/>
            <person name="Schmutz J."/>
            <person name="Shahriari M."/>
            <person name="Shelest E."/>
            <person name="Silva-Franco F."/>
            <person name="Soanes D."/>
            <person name="Syed K."/>
            <person name="Tagua V.G."/>
            <person name="Talbot N.J."/>
            <person name="Thon M."/>
            <person name="De vries R.P."/>
            <person name="Wiebenga A."/>
            <person name="Yadav J.S."/>
            <person name="Braun E.L."/>
            <person name="Baker S."/>
            <person name="Garre V."/>
            <person name="Horwitz B."/>
            <person name="Torres-Martinez S."/>
            <person name="Idnurm A."/>
            <person name="Herrera-Estrella A."/>
            <person name="Gabaldon T."/>
            <person name="Grigoriev I.V."/>
        </authorList>
    </citation>
    <scope>NUCLEOTIDE SEQUENCE [LARGE SCALE GENOMIC DNA]</scope>
    <source>
        <strain evidence="2">NRRL 1555(-)</strain>
    </source>
</reference>
<dbReference type="GeneID" id="29003647"/>
<dbReference type="InParanoid" id="A0A163ES68"/>
<accession>A0A163ES68</accession>
<evidence type="ECO:0000313" key="2">
    <source>
        <dbReference type="Proteomes" id="UP000077315"/>
    </source>
</evidence>
<sequence>MLSAEKCCASCKLVGHSRSSSSLCPMNKKKNTLNVPQKRTNEFIFIEEYSAESSRSAALRMRIEEEPVLITESVASPVNITSEGIIFEDKDIEEFELDEEIEEEEKEEEEVVVPVAVDNQGQMDVECQHCGALMWMNEKIGSSVLENIKFSMCCGYGKSYNSTLRFTSLGAKIDNLVANNIGGAYNFRIHRTVCHRMGSISPTSDQDLAHSKYAHLYIYDSQTQVQHHQCNAPYLNREIIEKIQSILLNINSFMSLFRSMNQISSHNGYMTDLTLRLIAEGPQDQRRYNAPTADEVAVLIMSNETASSRDIVLHTINNTLQNINEYH</sequence>
<dbReference type="PANTHER" id="PTHR45786:SF74">
    <property type="entry name" value="ATP-DEPENDENT DNA HELICASE"/>
    <property type="match status" value="1"/>
</dbReference>
<dbReference type="EMBL" id="KV440971">
    <property type="protein sequence ID" value="OAD81210.1"/>
    <property type="molecule type" value="Genomic_DNA"/>
</dbReference>